<keyword evidence="1" id="KW-0812">Transmembrane</keyword>
<evidence type="ECO:0000313" key="3">
    <source>
        <dbReference type="Proteomes" id="UP000193380"/>
    </source>
</evidence>
<dbReference type="PaxDb" id="8022-A0A060YSG2"/>
<protein>
    <submittedName>
        <fullName evidence="2">Uncharacterized protein</fullName>
    </submittedName>
</protein>
<dbReference type="Proteomes" id="UP000193380">
    <property type="component" value="Unassembled WGS sequence"/>
</dbReference>
<name>A0A060YSG2_ONCMY</name>
<gene>
    <name evidence="2" type="ORF">GSONMT00040821001</name>
</gene>
<dbReference type="AlphaFoldDB" id="A0A060YSG2"/>
<keyword evidence="1" id="KW-1133">Transmembrane helix</keyword>
<reference evidence="2" key="1">
    <citation type="journal article" date="2014" name="Nat. Commun.">
        <title>The rainbow trout genome provides novel insights into evolution after whole-genome duplication in vertebrates.</title>
        <authorList>
            <person name="Berthelot C."/>
            <person name="Brunet F."/>
            <person name="Chalopin D."/>
            <person name="Juanchich A."/>
            <person name="Bernard M."/>
            <person name="Noel B."/>
            <person name="Bento P."/>
            <person name="Da Silva C."/>
            <person name="Labadie K."/>
            <person name="Alberti A."/>
            <person name="Aury J.M."/>
            <person name="Louis A."/>
            <person name="Dehais P."/>
            <person name="Bardou P."/>
            <person name="Montfort J."/>
            <person name="Klopp C."/>
            <person name="Cabau C."/>
            <person name="Gaspin C."/>
            <person name="Thorgaard G.H."/>
            <person name="Boussaha M."/>
            <person name="Quillet E."/>
            <person name="Guyomard R."/>
            <person name="Galiana D."/>
            <person name="Bobe J."/>
            <person name="Volff J.N."/>
            <person name="Genet C."/>
            <person name="Wincker P."/>
            <person name="Jaillon O."/>
            <person name="Roest Crollius H."/>
            <person name="Guiguen Y."/>
        </authorList>
    </citation>
    <scope>NUCLEOTIDE SEQUENCE [LARGE SCALE GENOMIC DNA]</scope>
</reference>
<feature type="transmembrane region" description="Helical" evidence="1">
    <location>
        <begin position="27"/>
        <end position="48"/>
    </location>
</feature>
<organism evidence="2 3">
    <name type="scientific">Oncorhynchus mykiss</name>
    <name type="common">Rainbow trout</name>
    <name type="synonym">Salmo gairdneri</name>
    <dbReference type="NCBI Taxonomy" id="8022"/>
    <lineage>
        <taxon>Eukaryota</taxon>
        <taxon>Metazoa</taxon>
        <taxon>Chordata</taxon>
        <taxon>Craniata</taxon>
        <taxon>Vertebrata</taxon>
        <taxon>Euteleostomi</taxon>
        <taxon>Actinopterygii</taxon>
        <taxon>Neopterygii</taxon>
        <taxon>Teleostei</taxon>
        <taxon>Protacanthopterygii</taxon>
        <taxon>Salmoniformes</taxon>
        <taxon>Salmonidae</taxon>
        <taxon>Salmoninae</taxon>
        <taxon>Oncorhynchus</taxon>
    </lineage>
</organism>
<dbReference type="EMBL" id="FR912724">
    <property type="protein sequence ID" value="CDQ92090.1"/>
    <property type="molecule type" value="Genomic_DNA"/>
</dbReference>
<keyword evidence="1" id="KW-0472">Membrane</keyword>
<reference evidence="2" key="2">
    <citation type="submission" date="2014-03" db="EMBL/GenBank/DDBJ databases">
        <authorList>
            <person name="Genoscope - CEA"/>
        </authorList>
    </citation>
    <scope>NUCLEOTIDE SEQUENCE</scope>
</reference>
<evidence type="ECO:0000256" key="1">
    <source>
        <dbReference type="SAM" id="Phobius"/>
    </source>
</evidence>
<sequence length="74" mass="8077">MSYNGKENTKESTQCSNSCQQNSVIHYFAELVLIQTALIAIAVTLAAYCCKVINCCSPGQRMPVIKVQVPPAQQ</sequence>
<accession>A0A060YSG2</accession>
<proteinExistence type="predicted"/>
<evidence type="ECO:0000313" key="2">
    <source>
        <dbReference type="EMBL" id="CDQ92090.1"/>
    </source>
</evidence>